<organism evidence="2 3">
    <name type="scientific">Portunus trituberculatus</name>
    <name type="common">Swimming crab</name>
    <name type="synonym">Neptunus trituberculatus</name>
    <dbReference type="NCBI Taxonomy" id="210409"/>
    <lineage>
        <taxon>Eukaryota</taxon>
        <taxon>Metazoa</taxon>
        <taxon>Ecdysozoa</taxon>
        <taxon>Arthropoda</taxon>
        <taxon>Crustacea</taxon>
        <taxon>Multicrustacea</taxon>
        <taxon>Malacostraca</taxon>
        <taxon>Eumalacostraca</taxon>
        <taxon>Eucarida</taxon>
        <taxon>Decapoda</taxon>
        <taxon>Pleocyemata</taxon>
        <taxon>Brachyura</taxon>
        <taxon>Eubrachyura</taxon>
        <taxon>Portunoidea</taxon>
        <taxon>Portunidae</taxon>
        <taxon>Portuninae</taxon>
        <taxon>Portunus</taxon>
    </lineage>
</organism>
<feature type="region of interest" description="Disordered" evidence="1">
    <location>
        <begin position="47"/>
        <end position="70"/>
    </location>
</feature>
<feature type="compositionally biased region" description="Basic and acidic residues" evidence="1">
    <location>
        <begin position="133"/>
        <end position="143"/>
    </location>
</feature>
<keyword evidence="3" id="KW-1185">Reference proteome</keyword>
<comment type="caution">
    <text evidence="2">The sequence shown here is derived from an EMBL/GenBank/DDBJ whole genome shotgun (WGS) entry which is preliminary data.</text>
</comment>
<dbReference type="Proteomes" id="UP000324222">
    <property type="component" value="Unassembled WGS sequence"/>
</dbReference>
<dbReference type="EMBL" id="VSRR010051538">
    <property type="protein sequence ID" value="MPC79590.1"/>
    <property type="molecule type" value="Genomic_DNA"/>
</dbReference>
<dbReference type="AlphaFoldDB" id="A0A5B7I4W7"/>
<feature type="compositionally biased region" description="Basic residues" evidence="1">
    <location>
        <begin position="151"/>
        <end position="163"/>
    </location>
</feature>
<reference evidence="2 3" key="1">
    <citation type="submission" date="2019-05" db="EMBL/GenBank/DDBJ databases">
        <title>Another draft genome of Portunus trituberculatus and its Hox gene families provides insights of decapod evolution.</title>
        <authorList>
            <person name="Jeong J.-H."/>
            <person name="Song I."/>
            <person name="Kim S."/>
            <person name="Choi T."/>
            <person name="Kim D."/>
            <person name="Ryu S."/>
            <person name="Kim W."/>
        </authorList>
    </citation>
    <scope>NUCLEOTIDE SEQUENCE [LARGE SCALE GENOMIC DNA]</scope>
    <source>
        <tissue evidence="2">Muscle</tissue>
    </source>
</reference>
<sequence>MAGTTKRFTYLLIFSPPGLPQPSPACRDIPKRVLTFPQLAPACTPRGKPCPAMSRQPQPGPVPHHAPRPHGARVRAWCTVHVMGGARGGDMENGAEFPAANRYSLSSPLLRPCHASCHTYQPLRGRRSVLRRPQAEKLKETQEKQAGTTRKACHRRAKVTAVA</sequence>
<proteinExistence type="predicted"/>
<gene>
    <name evidence="2" type="ORF">E2C01_074125</name>
</gene>
<protein>
    <submittedName>
        <fullName evidence="2">Uncharacterized protein</fullName>
    </submittedName>
</protein>
<evidence type="ECO:0000313" key="2">
    <source>
        <dbReference type="EMBL" id="MPC79590.1"/>
    </source>
</evidence>
<name>A0A5B7I4W7_PORTR</name>
<feature type="region of interest" description="Disordered" evidence="1">
    <location>
        <begin position="133"/>
        <end position="163"/>
    </location>
</feature>
<evidence type="ECO:0000313" key="3">
    <source>
        <dbReference type="Proteomes" id="UP000324222"/>
    </source>
</evidence>
<accession>A0A5B7I4W7</accession>
<evidence type="ECO:0000256" key="1">
    <source>
        <dbReference type="SAM" id="MobiDB-lite"/>
    </source>
</evidence>